<feature type="compositionally biased region" description="Low complexity" evidence="7">
    <location>
        <begin position="464"/>
        <end position="477"/>
    </location>
</feature>
<name>A0A2I0TG19_LIMLA</name>
<dbReference type="GO" id="GO:0005509">
    <property type="term" value="F:calcium ion binding"/>
    <property type="evidence" value="ECO:0007669"/>
    <property type="project" value="UniProtKB-UniRule"/>
</dbReference>
<evidence type="ECO:0000259" key="10">
    <source>
        <dbReference type="PROSITE" id="PS51236"/>
    </source>
</evidence>
<dbReference type="EMBL" id="KZ510897">
    <property type="protein sequence ID" value="PKU32754.1"/>
    <property type="molecule type" value="Genomic_DNA"/>
</dbReference>
<feature type="region of interest" description="Disordered" evidence="7">
    <location>
        <begin position="455"/>
        <end position="540"/>
    </location>
</feature>
<reference evidence="12" key="2">
    <citation type="submission" date="2017-12" db="EMBL/GenBank/DDBJ databases">
        <title>Genome sequence of the Bar-tailed Godwit (Limosa lapponica baueri).</title>
        <authorList>
            <person name="Lima N.C.B."/>
            <person name="Parody-Merino A.M."/>
            <person name="Battley P.F."/>
            <person name="Fidler A.E."/>
            <person name="Prosdocimi F."/>
        </authorList>
    </citation>
    <scope>NUCLEOTIDE SEQUENCE [LARGE SCALE GENOMIC DNA]</scope>
</reference>
<keyword evidence="2" id="KW-0732">Signal</keyword>
<feature type="compositionally biased region" description="Polar residues" evidence="7">
    <location>
        <begin position="486"/>
        <end position="521"/>
    </location>
</feature>
<feature type="transmembrane region" description="Helical" evidence="8">
    <location>
        <begin position="671"/>
        <end position="693"/>
    </location>
</feature>
<dbReference type="Proteomes" id="UP000233556">
    <property type="component" value="Unassembled WGS sequence"/>
</dbReference>
<dbReference type="SUPFAM" id="SSF49899">
    <property type="entry name" value="Concanavalin A-like lectins/glucanases"/>
    <property type="match status" value="1"/>
</dbReference>
<dbReference type="InterPro" id="IPR000082">
    <property type="entry name" value="SEA_dom"/>
</dbReference>
<dbReference type="GO" id="GO:0007155">
    <property type="term" value="P:cell adhesion"/>
    <property type="evidence" value="ECO:0007669"/>
    <property type="project" value="InterPro"/>
</dbReference>
<dbReference type="PANTHER" id="PTHR10199:SF89">
    <property type="entry name" value="THROMBOSPONDIN-3"/>
    <property type="match status" value="1"/>
</dbReference>
<dbReference type="Pfam" id="PF05735">
    <property type="entry name" value="TSP_C"/>
    <property type="match status" value="1"/>
</dbReference>
<keyword evidence="5" id="KW-0325">Glycoprotein</keyword>
<protein>
    <recommendedName>
        <fullName evidence="13">Thrombospondin-3</fullName>
    </recommendedName>
</protein>
<evidence type="ECO:0000259" key="9">
    <source>
        <dbReference type="PROSITE" id="PS50024"/>
    </source>
</evidence>
<sequence>MLDNCPKVPNPLQTDRDEDGVGDACDSCPEMSNPTQTDMDSDLVGDICDTNEDSDGDGHQDTKDNCAEIPNSSQLDSDNDGLGDECDNDDDNDGIPDYTAPGPDNCRLIPNPNQKDSDGNGVGDVCEEDFDNDTVVDQLDVCPESAEVTLTDFRAYQTVILDPEGDAQIDPNWVVLNQGMEIVQTMNSDPGLAVGYTAFNGVDFEGTFHVNTVTDDDYAGFIFSYQDSASFYVVMWKQTEQTYWQATPFRAVAEPGLQLKAVKSSTGPGEHLRNALWHTGHTPDHVRLLWKDPRNVGWRDKTSYRWQLAHRPQVGYISCVRKDRPGSRAVPGPAGAGCAWGSQAGKCNMGETTAETTTTDTTTTETTTTDTTTTETTAETTATPMITTPNITLFKNTTGDGNQTSVPSHPTVFPATGNTTNIQSSNSSAGNTTANSTAVPASVTTVVSHANATTNDSSWITPVSTNTTNSSPAAPTSLAGPATGIPVSSTRGHGSSSPQVDPTQKTSVTSQGSRAPTQTPTAVLAGSSGPSPSRAPAPLPTGVQLLRRVPLSFRIINRSFNESLRDPASKDYRTLSHTVLTMYEYVFGCASCVGRQTYKGCSELQFSQGSVEVQSVLVFGHGNETVTSAAAEQQLRKSLDHNGFIMDLQLASIQSTEEVTSPAPAPAVPDWAIALLVLVCILLLLNILTCFLMTTCTCRRKSRGKLDLLSTKDSYHPMAEYPPYQSHGRYVSPNSKPNPYSQVRAECSCPRGCLHPASRPLQGWGGAGEGGFWCRRVAGQVP</sequence>
<reference evidence="12" key="1">
    <citation type="submission" date="2017-11" db="EMBL/GenBank/DDBJ databases">
        <authorList>
            <person name="Lima N.C."/>
            <person name="Parody-Merino A.M."/>
            <person name="Battley P.F."/>
            <person name="Fidler A.E."/>
            <person name="Prosdocimi F."/>
        </authorList>
    </citation>
    <scope>NUCLEOTIDE SEQUENCE [LARGE SCALE GENOMIC DNA]</scope>
</reference>
<dbReference type="InterPro" id="IPR017897">
    <property type="entry name" value="Thrombospondin_3_rpt"/>
</dbReference>
<dbReference type="PROSITE" id="PS50024">
    <property type="entry name" value="SEA"/>
    <property type="match status" value="1"/>
</dbReference>
<keyword evidence="12" id="KW-1185">Reference proteome</keyword>
<evidence type="ECO:0000313" key="11">
    <source>
        <dbReference type="EMBL" id="PKU32754.1"/>
    </source>
</evidence>
<gene>
    <name evidence="11" type="ORF">llap_16942</name>
</gene>
<dbReference type="PROSITE" id="PS51234">
    <property type="entry name" value="TSP3"/>
    <property type="match status" value="1"/>
</dbReference>
<keyword evidence="8" id="KW-1133">Transmembrane helix</keyword>
<dbReference type="PANTHER" id="PTHR10199">
    <property type="entry name" value="THROMBOSPONDIN"/>
    <property type="match status" value="1"/>
</dbReference>
<dbReference type="Gene3D" id="4.10.1080.10">
    <property type="entry name" value="TSP type-3 repeat"/>
    <property type="match status" value="2"/>
</dbReference>
<dbReference type="PROSITE" id="PS51236">
    <property type="entry name" value="TSP_CTER"/>
    <property type="match status" value="1"/>
</dbReference>
<dbReference type="OrthoDB" id="14563at2759"/>
<dbReference type="GO" id="GO:0005576">
    <property type="term" value="C:extracellular region"/>
    <property type="evidence" value="ECO:0007669"/>
    <property type="project" value="InterPro"/>
</dbReference>
<accession>A0A2I0TG19</accession>
<keyword evidence="3" id="KW-0677">Repeat</keyword>
<keyword evidence="1" id="KW-0245">EGF-like domain</keyword>
<dbReference type="Pfam" id="PF02412">
    <property type="entry name" value="TSP_3"/>
    <property type="match status" value="4"/>
</dbReference>
<dbReference type="InterPro" id="IPR003367">
    <property type="entry name" value="Thrombospondin_3-like_rpt"/>
</dbReference>
<dbReference type="SUPFAM" id="SSF103647">
    <property type="entry name" value="TSP type-3 repeat"/>
    <property type="match status" value="1"/>
</dbReference>
<feature type="compositionally biased region" description="Basic and acidic residues" evidence="7">
    <location>
        <begin position="56"/>
        <end position="66"/>
    </location>
</feature>
<organism evidence="11 12">
    <name type="scientific">Limosa lapponica baueri</name>
    <dbReference type="NCBI Taxonomy" id="1758121"/>
    <lineage>
        <taxon>Eukaryota</taxon>
        <taxon>Metazoa</taxon>
        <taxon>Chordata</taxon>
        <taxon>Craniata</taxon>
        <taxon>Vertebrata</taxon>
        <taxon>Euteleostomi</taxon>
        <taxon>Archelosauria</taxon>
        <taxon>Archosauria</taxon>
        <taxon>Dinosauria</taxon>
        <taxon>Saurischia</taxon>
        <taxon>Theropoda</taxon>
        <taxon>Coelurosauria</taxon>
        <taxon>Aves</taxon>
        <taxon>Neognathae</taxon>
        <taxon>Neoaves</taxon>
        <taxon>Charadriiformes</taxon>
        <taxon>Scolopacidae</taxon>
        <taxon>Limosa</taxon>
    </lineage>
</organism>
<dbReference type="SUPFAM" id="SSF82671">
    <property type="entry name" value="SEA domain"/>
    <property type="match status" value="1"/>
</dbReference>
<dbReference type="FunFam" id="2.60.120.200:FF:000002">
    <property type="entry name" value="Thrombospondin 3"/>
    <property type="match status" value="1"/>
</dbReference>
<feature type="compositionally biased region" description="Acidic residues" evidence="7">
    <location>
        <begin position="39"/>
        <end position="55"/>
    </location>
</feature>
<evidence type="ECO:0000256" key="6">
    <source>
        <dbReference type="PROSITE-ProRule" id="PRU00634"/>
    </source>
</evidence>
<dbReference type="Pfam" id="PF01390">
    <property type="entry name" value="SEA"/>
    <property type="match status" value="1"/>
</dbReference>
<evidence type="ECO:0000256" key="1">
    <source>
        <dbReference type="ARBA" id="ARBA00022536"/>
    </source>
</evidence>
<feature type="compositionally biased region" description="Low complexity" evidence="7">
    <location>
        <begin position="424"/>
        <end position="436"/>
    </location>
</feature>
<dbReference type="Gene3D" id="2.60.120.200">
    <property type="match status" value="1"/>
</dbReference>
<feature type="repeat" description="TSP type-3" evidence="6">
    <location>
        <begin position="115"/>
        <end position="150"/>
    </location>
</feature>
<evidence type="ECO:0000256" key="4">
    <source>
        <dbReference type="ARBA" id="ARBA00022837"/>
    </source>
</evidence>
<dbReference type="InterPro" id="IPR036364">
    <property type="entry name" value="SEA_dom_sf"/>
</dbReference>
<evidence type="ECO:0000256" key="8">
    <source>
        <dbReference type="SAM" id="Phobius"/>
    </source>
</evidence>
<dbReference type="InterPro" id="IPR008859">
    <property type="entry name" value="Thrombospondin_C"/>
</dbReference>
<feature type="domain" description="TSP C-terminal" evidence="10">
    <location>
        <begin position="154"/>
        <end position="368"/>
    </location>
</feature>
<evidence type="ECO:0000256" key="3">
    <source>
        <dbReference type="ARBA" id="ARBA00022737"/>
    </source>
</evidence>
<keyword evidence="4 6" id="KW-0106">Calcium</keyword>
<evidence type="ECO:0000256" key="7">
    <source>
        <dbReference type="SAM" id="MobiDB-lite"/>
    </source>
</evidence>
<proteinExistence type="predicted"/>
<keyword evidence="8" id="KW-0472">Membrane</keyword>
<evidence type="ECO:0008006" key="13">
    <source>
        <dbReference type="Google" id="ProtNLM"/>
    </source>
</evidence>
<dbReference type="InterPro" id="IPR028974">
    <property type="entry name" value="TSP_type-3_rpt"/>
</dbReference>
<dbReference type="InterPro" id="IPR013320">
    <property type="entry name" value="ConA-like_dom_sf"/>
</dbReference>
<feature type="domain" description="SEA" evidence="9">
    <location>
        <begin position="545"/>
        <end position="658"/>
    </location>
</feature>
<feature type="compositionally biased region" description="Low complexity" evidence="7">
    <location>
        <begin position="351"/>
        <end position="383"/>
    </location>
</feature>
<dbReference type="AlphaFoldDB" id="A0A2I0TG19"/>
<feature type="region of interest" description="Disordered" evidence="7">
    <location>
        <begin position="342"/>
        <end position="436"/>
    </location>
</feature>
<dbReference type="FunFam" id="4.10.1080.10:FF:000001">
    <property type="entry name" value="Thrombospondin 3"/>
    <property type="match status" value="1"/>
</dbReference>
<keyword evidence="8" id="KW-0812">Transmembrane</keyword>
<evidence type="ECO:0000256" key="2">
    <source>
        <dbReference type="ARBA" id="ARBA00022729"/>
    </source>
</evidence>
<feature type="region of interest" description="Disordered" evidence="7">
    <location>
        <begin position="1"/>
        <end position="128"/>
    </location>
</feature>
<feature type="compositionally biased region" description="Polar residues" evidence="7">
    <location>
        <begin position="384"/>
        <end position="408"/>
    </location>
</feature>
<feature type="compositionally biased region" description="Acidic residues" evidence="7">
    <location>
        <begin position="77"/>
        <end position="94"/>
    </location>
</feature>
<evidence type="ECO:0000313" key="12">
    <source>
        <dbReference type="Proteomes" id="UP000233556"/>
    </source>
</evidence>
<dbReference type="Gene3D" id="3.30.70.960">
    <property type="entry name" value="SEA domain"/>
    <property type="match status" value="1"/>
</dbReference>
<evidence type="ECO:0000256" key="5">
    <source>
        <dbReference type="ARBA" id="ARBA00023180"/>
    </source>
</evidence>